<feature type="region of interest" description="Disordered" evidence="1">
    <location>
        <begin position="314"/>
        <end position="360"/>
    </location>
</feature>
<dbReference type="InterPro" id="IPR009057">
    <property type="entry name" value="Homeodomain-like_sf"/>
</dbReference>
<dbReference type="AlphaFoldDB" id="A0AAV1HVW1"/>
<dbReference type="EMBL" id="CAUYUE010000003">
    <property type="protein sequence ID" value="CAK0756074.1"/>
    <property type="molecule type" value="Genomic_DNA"/>
</dbReference>
<feature type="domain" description="HTH myb-type" evidence="3">
    <location>
        <begin position="357"/>
        <end position="410"/>
    </location>
</feature>
<protein>
    <submittedName>
        <fullName evidence="4">Uncharacterized protein</fullName>
    </submittedName>
</protein>
<evidence type="ECO:0000259" key="2">
    <source>
        <dbReference type="PROSITE" id="PS50090"/>
    </source>
</evidence>
<evidence type="ECO:0000313" key="4">
    <source>
        <dbReference type="EMBL" id="CAK0756074.1"/>
    </source>
</evidence>
<dbReference type="Pfam" id="PF00249">
    <property type="entry name" value="Myb_DNA-binding"/>
    <property type="match status" value="1"/>
</dbReference>
<dbReference type="PANTHER" id="PTHR47122:SF4">
    <property type="entry name" value="TRF-LIKE 3"/>
    <property type="match status" value="1"/>
</dbReference>
<reference evidence="4 5" key="1">
    <citation type="submission" date="2023-10" db="EMBL/GenBank/DDBJ databases">
        <authorList>
            <person name="Maclean D."/>
            <person name="Macfadyen A."/>
        </authorList>
    </citation>
    <scope>NUCLEOTIDE SEQUENCE [LARGE SCALE GENOMIC DNA]</scope>
</reference>
<feature type="region of interest" description="Disordered" evidence="1">
    <location>
        <begin position="1"/>
        <end position="146"/>
    </location>
</feature>
<keyword evidence="5" id="KW-1185">Reference proteome</keyword>
<dbReference type="PANTHER" id="PTHR47122">
    <property type="entry name" value="MYB-LIKE DNA-BINDING DOMAIN CONTAINING PROTEIN, EXPRESSED"/>
    <property type="match status" value="1"/>
</dbReference>
<feature type="compositionally biased region" description="Basic and acidic residues" evidence="1">
    <location>
        <begin position="21"/>
        <end position="39"/>
    </location>
</feature>
<dbReference type="PROSITE" id="PS50090">
    <property type="entry name" value="MYB_LIKE"/>
    <property type="match status" value="1"/>
</dbReference>
<feature type="compositionally biased region" description="Low complexity" evidence="1">
    <location>
        <begin position="318"/>
        <end position="331"/>
    </location>
</feature>
<dbReference type="SUPFAM" id="SSF46689">
    <property type="entry name" value="Homeodomain-like"/>
    <property type="match status" value="1"/>
</dbReference>
<dbReference type="Gene3D" id="1.10.246.220">
    <property type="match status" value="1"/>
</dbReference>
<evidence type="ECO:0000256" key="1">
    <source>
        <dbReference type="SAM" id="MobiDB-lite"/>
    </source>
</evidence>
<feature type="compositionally biased region" description="Basic and acidic residues" evidence="1">
    <location>
        <begin position="96"/>
        <end position="106"/>
    </location>
</feature>
<dbReference type="PROSITE" id="PS51294">
    <property type="entry name" value="HTH_MYB"/>
    <property type="match status" value="1"/>
</dbReference>
<feature type="domain" description="Myb-like" evidence="2">
    <location>
        <begin position="350"/>
        <end position="406"/>
    </location>
</feature>
<dbReference type="Proteomes" id="UP001314263">
    <property type="component" value="Unassembled WGS sequence"/>
</dbReference>
<evidence type="ECO:0000313" key="5">
    <source>
        <dbReference type="Proteomes" id="UP001314263"/>
    </source>
</evidence>
<dbReference type="CDD" id="cd11660">
    <property type="entry name" value="SANT_TRF"/>
    <property type="match status" value="1"/>
</dbReference>
<organism evidence="4 5">
    <name type="scientific">Coccomyxa viridis</name>
    <dbReference type="NCBI Taxonomy" id="1274662"/>
    <lineage>
        <taxon>Eukaryota</taxon>
        <taxon>Viridiplantae</taxon>
        <taxon>Chlorophyta</taxon>
        <taxon>core chlorophytes</taxon>
        <taxon>Trebouxiophyceae</taxon>
        <taxon>Trebouxiophyceae incertae sedis</taxon>
        <taxon>Coccomyxaceae</taxon>
        <taxon>Coccomyxa</taxon>
    </lineage>
</organism>
<accession>A0AAV1HVW1</accession>
<gene>
    <name evidence="4" type="ORF">CVIRNUC_002423</name>
</gene>
<name>A0AAV1HVW1_9CHLO</name>
<dbReference type="InterPro" id="IPR001005">
    <property type="entry name" value="SANT/Myb"/>
</dbReference>
<evidence type="ECO:0000259" key="3">
    <source>
        <dbReference type="PROSITE" id="PS51294"/>
    </source>
</evidence>
<dbReference type="SMART" id="SM00717">
    <property type="entry name" value="SANT"/>
    <property type="match status" value="1"/>
</dbReference>
<sequence length="439" mass="48337">MRTRATRSEKEPLVELPPLPAKRDIERVRRGRALDHSDTSAEEPQSDAPKRSKPVPMSPTKLSPKTGRMMEVGTGRKVQATASKAPATVADADQPAEGRRADKEPAAKPPARQGPGRPPSKKTAAEKLAQASAPARPRVEDSEASLRQWAKEQHEVKMREEDAAVRAAQRSGRFVDLAVHSFVGTIPPSRLVVPEGVSIDFVRRQIQYRVEEHGGNLTADAIELQLKDNHNQMVPALSFSSRGREMAISDYGLLPGPAGTQHHIWAIFVDDTAAKIQREATARILQPTGASNVHRSPQTAAVVAYEAALSPPRARVTAAAEQHGEQAQQDAALRHEQHMQAASPNTSPRKRQKPNTRWSEEETALLVDAVCVRGTGSWADILEQHRATFHPTRSSVDLKDKWRNLVKAASKPAEAPIRTQHLSREQIVKILEFLHKDDE</sequence>
<proteinExistence type="predicted"/>
<dbReference type="InterPro" id="IPR017930">
    <property type="entry name" value="Myb_dom"/>
</dbReference>
<comment type="caution">
    <text evidence="4">The sequence shown here is derived from an EMBL/GenBank/DDBJ whole genome shotgun (WGS) entry which is preliminary data.</text>
</comment>
<feature type="compositionally biased region" description="Basic and acidic residues" evidence="1">
    <location>
        <begin position="1"/>
        <end position="13"/>
    </location>
</feature>